<keyword evidence="1" id="KW-0812">Transmembrane</keyword>
<gene>
    <name evidence="2" type="ORF">MYCFIDRAFT_212464</name>
</gene>
<name>M3AMR3_PSEFD</name>
<reference evidence="2 3" key="1">
    <citation type="journal article" date="2012" name="PLoS Pathog.">
        <title>Diverse lifestyles and strategies of plant pathogenesis encoded in the genomes of eighteen Dothideomycetes fungi.</title>
        <authorList>
            <person name="Ohm R.A."/>
            <person name="Feau N."/>
            <person name="Henrissat B."/>
            <person name="Schoch C.L."/>
            <person name="Horwitz B.A."/>
            <person name="Barry K.W."/>
            <person name="Condon B.J."/>
            <person name="Copeland A.C."/>
            <person name="Dhillon B."/>
            <person name="Glaser F."/>
            <person name="Hesse C.N."/>
            <person name="Kosti I."/>
            <person name="LaButti K."/>
            <person name="Lindquist E.A."/>
            <person name="Lucas S."/>
            <person name="Salamov A.A."/>
            <person name="Bradshaw R.E."/>
            <person name="Ciuffetti L."/>
            <person name="Hamelin R.C."/>
            <person name="Kema G.H.J."/>
            <person name="Lawrence C."/>
            <person name="Scott J.A."/>
            <person name="Spatafora J.W."/>
            <person name="Turgeon B.G."/>
            <person name="de Wit P.J.G.M."/>
            <person name="Zhong S."/>
            <person name="Goodwin S.B."/>
            <person name="Grigoriev I.V."/>
        </authorList>
    </citation>
    <scope>NUCLEOTIDE SEQUENCE [LARGE SCALE GENOMIC DNA]</scope>
    <source>
        <strain evidence="2 3">CIRAD86</strain>
    </source>
</reference>
<protein>
    <submittedName>
        <fullName evidence="2">Uncharacterized protein</fullName>
    </submittedName>
</protein>
<proteinExistence type="predicted"/>
<dbReference type="AlphaFoldDB" id="M3AMR3"/>
<evidence type="ECO:0000256" key="1">
    <source>
        <dbReference type="SAM" id="Phobius"/>
    </source>
</evidence>
<dbReference type="HOGENOM" id="CLU_1082298_0_0_1"/>
<organism evidence="2 3">
    <name type="scientific">Pseudocercospora fijiensis (strain CIRAD86)</name>
    <name type="common">Black leaf streak disease fungus</name>
    <name type="synonym">Mycosphaerella fijiensis</name>
    <dbReference type="NCBI Taxonomy" id="383855"/>
    <lineage>
        <taxon>Eukaryota</taxon>
        <taxon>Fungi</taxon>
        <taxon>Dikarya</taxon>
        <taxon>Ascomycota</taxon>
        <taxon>Pezizomycotina</taxon>
        <taxon>Dothideomycetes</taxon>
        <taxon>Dothideomycetidae</taxon>
        <taxon>Mycosphaerellales</taxon>
        <taxon>Mycosphaerellaceae</taxon>
        <taxon>Pseudocercospora</taxon>
    </lineage>
</organism>
<sequence>MQDANQLVEDMNIDATKTAAEKAAVMTAQASNLIELIAQAPKKIGEATKGIEKAFESVQNALNMVKNSKLMKLMGPVMAVATAAIFAWSAYGAYRDWSNLSIDDRAILILSTVQTTLQRLEDGAKAFSPLFKSLRRTGPEVSIAPRDTIAGSIEENTELRLPENSEKGQVEIELIDHADELPGGVADQEAEAQQVADDVSNVAELGAEDAAEVAIGADVEAAATKLGALFAIGGKIIKGLLGCVGVALTIFSALSLA</sequence>
<feature type="transmembrane region" description="Helical" evidence="1">
    <location>
        <begin position="236"/>
        <end position="256"/>
    </location>
</feature>
<dbReference type="OrthoDB" id="3801533at2759"/>
<evidence type="ECO:0000313" key="3">
    <source>
        <dbReference type="Proteomes" id="UP000016932"/>
    </source>
</evidence>
<dbReference type="KEGG" id="pfj:MYCFIDRAFT_212464"/>
<dbReference type="EMBL" id="KB446563">
    <property type="protein sequence ID" value="EME78732.1"/>
    <property type="molecule type" value="Genomic_DNA"/>
</dbReference>
<keyword evidence="3" id="KW-1185">Reference proteome</keyword>
<dbReference type="Proteomes" id="UP000016932">
    <property type="component" value="Unassembled WGS sequence"/>
</dbReference>
<keyword evidence="1" id="KW-1133">Transmembrane helix</keyword>
<keyword evidence="1" id="KW-0472">Membrane</keyword>
<dbReference type="GeneID" id="19337719"/>
<feature type="transmembrane region" description="Helical" evidence="1">
    <location>
        <begin position="73"/>
        <end position="91"/>
    </location>
</feature>
<accession>M3AMR3</accession>
<evidence type="ECO:0000313" key="2">
    <source>
        <dbReference type="EMBL" id="EME78732.1"/>
    </source>
</evidence>
<dbReference type="VEuPathDB" id="FungiDB:MYCFIDRAFT_212464"/>
<dbReference type="RefSeq" id="XP_007931025.1">
    <property type="nucleotide sequence ID" value="XM_007932834.1"/>
</dbReference>